<comment type="subcellular location">
    <subcellularLocation>
        <location evidence="1">Nucleus</location>
    </subcellularLocation>
</comment>
<keyword evidence="10" id="KW-0539">Nucleus</keyword>
<keyword evidence="9" id="KW-0804">Transcription</keyword>
<feature type="region of interest" description="Disordered" evidence="12">
    <location>
        <begin position="504"/>
        <end position="568"/>
    </location>
</feature>
<evidence type="ECO:0000256" key="10">
    <source>
        <dbReference type="ARBA" id="ARBA00023242"/>
    </source>
</evidence>
<dbReference type="FunFam" id="3.30.160.60:FF:000072">
    <property type="entry name" value="zinc finger protein 143 isoform X1"/>
    <property type="match status" value="1"/>
</dbReference>
<feature type="compositionally biased region" description="Basic and acidic residues" evidence="12">
    <location>
        <begin position="171"/>
        <end position="186"/>
    </location>
</feature>
<dbReference type="EMBL" id="KK852936">
    <property type="protein sequence ID" value="KDR13590.1"/>
    <property type="molecule type" value="Genomic_DNA"/>
</dbReference>
<proteinExistence type="inferred from homology"/>
<dbReference type="eggNOG" id="KOG1721">
    <property type="taxonomic scope" value="Eukaryota"/>
</dbReference>
<sequence length="646" mass="72614">MCHVSCSCIQLKIMEVRSILESFKEKIEDAIAMVHAMDAEEKLKAVQYWNIVSERLQDIVNHSVEDISALTFQMEGEKLPDYIDASQLVSLGMAPTFMTRYISDSDGATSPSGRRGRTFRHVNGHLIVTDSMTNLDMLQSSVGLEVEAGINAQHVTLEGVDMGAEETVDECANRTDQETNSGHETESSAANSSTPEMQVEEMTEESVGDGNTVHLMITTNSQSSPTKEPALQSTVQRKGRRGKKKEGENERETDADDASYECEYCQRAFNTPSQLTTHSWTHTKPYSCTDCQARFSTKGNLIVHSRRHSGERPYSCPSCDASFSTKGNLKRHVKSHSGEKPWQCTQCGSRFTEKKSLKVHMRRHTGERPYQCSVCLKAFSQTSILQSHMAMHLNQRAHLCNQCGKSFRQKSQLRLHEQRHAGLRKYECTLCQFKFLTKGDMERHKRVHTGERPFVCDECGKTFTRQQSLNEHMNRHWGLKPYQCKYCRKGFVEMSACYKHIKTHERSKSDSENAKPDASTDLQGSGNGISPTTTDSGKFTLLLQGANPDPEVEQEHLSNREEQPPANSGITTVVIQRLPKNAMTLYNSKNSSDIQHLSDGKIELLKTRNCVEPVTEVISQHHDIQNIDFTAMNLLASASTFQQGSL</sequence>
<reference evidence="14 15" key="1">
    <citation type="journal article" date="2014" name="Nat. Commun.">
        <title>Molecular traces of alternative social organization in a termite genome.</title>
        <authorList>
            <person name="Terrapon N."/>
            <person name="Li C."/>
            <person name="Robertson H.M."/>
            <person name="Ji L."/>
            <person name="Meng X."/>
            <person name="Booth W."/>
            <person name="Chen Z."/>
            <person name="Childers C.P."/>
            <person name="Glastad K.M."/>
            <person name="Gokhale K."/>
            <person name="Gowin J."/>
            <person name="Gronenberg W."/>
            <person name="Hermansen R.A."/>
            <person name="Hu H."/>
            <person name="Hunt B.G."/>
            <person name="Huylmans A.K."/>
            <person name="Khalil S.M."/>
            <person name="Mitchell R.D."/>
            <person name="Munoz-Torres M.C."/>
            <person name="Mustard J.A."/>
            <person name="Pan H."/>
            <person name="Reese J.T."/>
            <person name="Scharf M.E."/>
            <person name="Sun F."/>
            <person name="Vogel H."/>
            <person name="Xiao J."/>
            <person name="Yang W."/>
            <person name="Yang Z."/>
            <person name="Yang Z."/>
            <person name="Zhou J."/>
            <person name="Zhu J."/>
            <person name="Brent C.S."/>
            <person name="Elsik C.G."/>
            <person name="Goodisman M.A."/>
            <person name="Liberles D.A."/>
            <person name="Roe R.M."/>
            <person name="Vargo E.L."/>
            <person name="Vilcinskas A."/>
            <person name="Wang J."/>
            <person name="Bornberg-Bauer E."/>
            <person name="Korb J."/>
            <person name="Zhang G."/>
            <person name="Liebig J."/>
        </authorList>
    </citation>
    <scope>NUCLEOTIDE SEQUENCE [LARGE SCALE GENOMIC DNA]</scope>
    <source>
        <tissue evidence="14">Whole organism</tissue>
    </source>
</reference>
<dbReference type="FunFam" id="3.30.160.60:FF:000012">
    <property type="entry name" value="RB-associated KRAB zinc finger protein-like"/>
    <property type="match status" value="1"/>
</dbReference>
<dbReference type="PROSITE" id="PS00028">
    <property type="entry name" value="ZINC_FINGER_C2H2_1"/>
    <property type="match status" value="8"/>
</dbReference>
<dbReference type="FunFam" id="3.30.160.60:FF:000557">
    <property type="entry name" value="zinc finger and SCAN domain-containing protein 29"/>
    <property type="match status" value="1"/>
</dbReference>
<feature type="domain" description="C2H2-type" evidence="13">
    <location>
        <begin position="454"/>
        <end position="481"/>
    </location>
</feature>
<organism evidence="14 15">
    <name type="scientific">Zootermopsis nevadensis</name>
    <name type="common">Dampwood termite</name>
    <dbReference type="NCBI Taxonomy" id="136037"/>
    <lineage>
        <taxon>Eukaryota</taxon>
        <taxon>Metazoa</taxon>
        <taxon>Ecdysozoa</taxon>
        <taxon>Arthropoda</taxon>
        <taxon>Hexapoda</taxon>
        <taxon>Insecta</taxon>
        <taxon>Pterygota</taxon>
        <taxon>Neoptera</taxon>
        <taxon>Polyneoptera</taxon>
        <taxon>Dictyoptera</taxon>
        <taxon>Blattodea</taxon>
        <taxon>Blattoidea</taxon>
        <taxon>Termitoidae</taxon>
        <taxon>Termopsidae</taxon>
        <taxon>Zootermopsis</taxon>
    </lineage>
</organism>
<evidence type="ECO:0000256" key="12">
    <source>
        <dbReference type="SAM" id="MobiDB-lite"/>
    </source>
</evidence>
<gene>
    <name evidence="14" type="ORF">L798_12279</name>
</gene>
<dbReference type="OMA" id="XANSSTS"/>
<dbReference type="GO" id="GO:0005634">
    <property type="term" value="C:nucleus"/>
    <property type="evidence" value="ECO:0007669"/>
    <property type="project" value="UniProtKB-SubCell"/>
</dbReference>
<evidence type="ECO:0000313" key="14">
    <source>
        <dbReference type="EMBL" id="KDR13590.1"/>
    </source>
</evidence>
<keyword evidence="15" id="KW-1185">Reference proteome</keyword>
<dbReference type="InterPro" id="IPR013087">
    <property type="entry name" value="Znf_C2H2_type"/>
</dbReference>
<dbReference type="PANTHER" id="PTHR23234">
    <property type="entry name" value="ZNF44 PROTEIN"/>
    <property type="match status" value="1"/>
</dbReference>
<evidence type="ECO:0000256" key="9">
    <source>
        <dbReference type="ARBA" id="ARBA00023163"/>
    </source>
</evidence>
<feature type="domain" description="C2H2-type" evidence="13">
    <location>
        <begin position="286"/>
        <end position="313"/>
    </location>
</feature>
<dbReference type="InterPro" id="IPR036236">
    <property type="entry name" value="Znf_C2H2_sf"/>
</dbReference>
<evidence type="ECO:0000256" key="4">
    <source>
        <dbReference type="ARBA" id="ARBA00022737"/>
    </source>
</evidence>
<keyword evidence="8" id="KW-0238">DNA-binding</keyword>
<keyword evidence="5 11" id="KW-0863">Zinc-finger</keyword>
<dbReference type="OrthoDB" id="6077919at2759"/>
<feature type="region of interest" description="Disordered" evidence="12">
    <location>
        <begin position="171"/>
        <end position="257"/>
    </location>
</feature>
<dbReference type="GO" id="GO:0003677">
    <property type="term" value="F:DNA binding"/>
    <property type="evidence" value="ECO:0007669"/>
    <property type="project" value="UniProtKB-KW"/>
</dbReference>
<protein>
    <recommendedName>
        <fullName evidence="13">C2H2-type domain-containing protein</fullName>
    </recommendedName>
</protein>
<feature type="compositionally biased region" description="Polar residues" evidence="12">
    <location>
        <begin position="520"/>
        <end position="537"/>
    </location>
</feature>
<dbReference type="GO" id="GO:0008270">
    <property type="term" value="F:zinc ion binding"/>
    <property type="evidence" value="ECO:0007669"/>
    <property type="project" value="UniProtKB-KW"/>
</dbReference>
<dbReference type="SUPFAM" id="SSF57667">
    <property type="entry name" value="beta-beta-alpha zinc fingers"/>
    <property type="match status" value="5"/>
</dbReference>
<dbReference type="Pfam" id="PF00096">
    <property type="entry name" value="zf-C2H2"/>
    <property type="match status" value="3"/>
</dbReference>
<feature type="compositionally biased region" description="Acidic residues" evidence="12">
    <location>
        <begin position="198"/>
        <end position="207"/>
    </location>
</feature>
<evidence type="ECO:0000256" key="6">
    <source>
        <dbReference type="ARBA" id="ARBA00022833"/>
    </source>
</evidence>
<evidence type="ECO:0000256" key="2">
    <source>
        <dbReference type="ARBA" id="ARBA00006991"/>
    </source>
</evidence>
<evidence type="ECO:0000256" key="3">
    <source>
        <dbReference type="ARBA" id="ARBA00022723"/>
    </source>
</evidence>
<dbReference type="Proteomes" id="UP000027135">
    <property type="component" value="Unassembled WGS sequence"/>
</dbReference>
<feature type="compositionally biased region" description="Basic and acidic residues" evidence="12">
    <location>
        <begin position="504"/>
        <end position="515"/>
    </location>
</feature>
<dbReference type="SMART" id="SM00355">
    <property type="entry name" value="ZnF_C2H2"/>
    <property type="match status" value="9"/>
</dbReference>
<accession>A0A067R3F7</accession>
<dbReference type="Pfam" id="PF13894">
    <property type="entry name" value="zf-C2H2_4"/>
    <property type="match status" value="2"/>
</dbReference>
<dbReference type="GO" id="GO:0042802">
    <property type="term" value="F:identical protein binding"/>
    <property type="evidence" value="ECO:0007669"/>
    <property type="project" value="UniProtKB-ARBA"/>
</dbReference>
<dbReference type="AlphaFoldDB" id="A0A067R3F7"/>
<name>A0A067R3F7_ZOONE</name>
<feature type="domain" description="C2H2-type" evidence="13">
    <location>
        <begin position="482"/>
        <end position="509"/>
    </location>
</feature>
<feature type="domain" description="C2H2-type" evidence="13">
    <location>
        <begin position="426"/>
        <end position="453"/>
    </location>
</feature>
<feature type="domain" description="C2H2-type" evidence="13">
    <location>
        <begin position="260"/>
        <end position="287"/>
    </location>
</feature>
<dbReference type="PANTHER" id="PTHR23234:SF10">
    <property type="entry name" value="RIKEN CDNA 6720489N17 GENE-RELATED"/>
    <property type="match status" value="1"/>
</dbReference>
<evidence type="ECO:0000256" key="7">
    <source>
        <dbReference type="ARBA" id="ARBA00023015"/>
    </source>
</evidence>
<evidence type="ECO:0000256" key="5">
    <source>
        <dbReference type="ARBA" id="ARBA00022771"/>
    </source>
</evidence>
<dbReference type="FunFam" id="3.30.160.60:FF:000145">
    <property type="entry name" value="Zinc finger protein 574"/>
    <property type="match status" value="1"/>
</dbReference>
<feature type="domain" description="C2H2-type" evidence="13">
    <location>
        <begin position="342"/>
        <end position="369"/>
    </location>
</feature>
<evidence type="ECO:0000313" key="15">
    <source>
        <dbReference type="Proteomes" id="UP000027135"/>
    </source>
</evidence>
<feature type="compositionally biased region" description="Polar residues" evidence="12">
    <location>
        <begin position="187"/>
        <end position="196"/>
    </location>
</feature>
<evidence type="ECO:0000256" key="1">
    <source>
        <dbReference type="ARBA" id="ARBA00004123"/>
    </source>
</evidence>
<dbReference type="FunFam" id="3.30.160.60:FF:000508">
    <property type="entry name" value="Myeloid zinc finger 1"/>
    <property type="match status" value="2"/>
</dbReference>
<feature type="domain" description="C2H2-type" evidence="13">
    <location>
        <begin position="314"/>
        <end position="341"/>
    </location>
</feature>
<dbReference type="PROSITE" id="PS50157">
    <property type="entry name" value="ZINC_FINGER_C2H2_2"/>
    <property type="match status" value="9"/>
</dbReference>
<dbReference type="FunFam" id="3.30.160.60:FF:001963">
    <property type="entry name" value="Replication initiator 1"/>
    <property type="match status" value="1"/>
</dbReference>
<dbReference type="InterPro" id="IPR050758">
    <property type="entry name" value="Znf_C2H2-type"/>
</dbReference>
<evidence type="ECO:0000256" key="8">
    <source>
        <dbReference type="ARBA" id="ARBA00023125"/>
    </source>
</evidence>
<evidence type="ECO:0000256" key="11">
    <source>
        <dbReference type="PROSITE-ProRule" id="PRU00042"/>
    </source>
</evidence>
<keyword evidence="4" id="KW-0677">Repeat</keyword>
<feature type="domain" description="C2H2-type" evidence="13">
    <location>
        <begin position="398"/>
        <end position="425"/>
    </location>
</feature>
<dbReference type="Pfam" id="PF13912">
    <property type="entry name" value="zf-C2H2_6"/>
    <property type="match status" value="1"/>
</dbReference>
<dbReference type="Gene3D" id="3.30.160.60">
    <property type="entry name" value="Classic Zinc Finger"/>
    <property type="match status" value="9"/>
</dbReference>
<keyword evidence="3" id="KW-0479">Metal-binding</keyword>
<keyword evidence="7" id="KW-0805">Transcription regulation</keyword>
<feature type="compositionally biased region" description="Basic and acidic residues" evidence="12">
    <location>
        <begin position="553"/>
        <end position="563"/>
    </location>
</feature>
<feature type="domain" description="C2H2-type" evidence="13">
    <location>
        <begin position="370"/>
        <end position="397"/>
    </location>
</feature>
<dbReference type="InParanoid" id="A0A067R3F7"/>
<keyword evidence="6" id="KW-0862">Zinc</keyword>
<feature type="compositionally biased region" description="Polar residues" evidence="12">
    <location>
        <begin position="217"/>
        <end position="236"/>
    </location>
</feature>
<evidence type="ECO:0000259" key="13">
    <source>
        <dbReference type="PROSITE" id="PS50157"/>
    </source>
</evidence>
<comment type="similarity">
    <text evidence="2">Belongs to the krueppel C2H2-type zinc-finger protein family.</text>
</comment>